<reference evidence="1" key="1">
    <citation type="journal article" date="2013" name="Genetics">
        <title>The draft genome and transcriptome of Panagrellus redivivus are shaped by the harsh demands of a free-living lifestyle.</title>
        <authorList>
            <person name="Srinivasan J."/>
            <person name="Dillman A.R."/>
            <person name="Macchietto M.G."/>
            <person name="Heikkinen L."/>
            <person name="Lakso M."/>
            <person name="Fracchia K.M."/>
            <person name="Antoshechkin I."/>
            <person name="Mortazavi A."/>
            <person name="Wong G."/>
            <person name="Sternberg P.W."/>
        </authorList>
    </citation>
    <scope>NUCLEOTIDE SEQUENCE [LARGE SCALE GENOMIC DNA]</scope>
    <source>
        <strain evidence="1">MT8872</strain>
    </source>
</reference>
<proteinExistence type="predicted"/>
<organism evidence="1 2">
    <name type="scientific">Panagrellus redivivus</name>
    <name type="common">Microworm</name>
    <dbReference type="NCBI Taxonomy" id="6233"/>
    <lineage>
        <taxon>Eukaryota</taxon>
        <taxon>Metazoa</taxon>
        <taxon>Ecdysozoa</taxon>
        <taxon>Nematoda</taxon>
        <taxon>Chromadorea</taxon>
        <taxon>Rhabditida</taxon>
        <taxon>Tylenchina</taxon>
        <taxon>Panagrolaimomorpha</taxon>
        <taxon>Panagrolaimoidea</taxon>
        <taxon>Panagrolaimidae</taxon>
        <taxon>Panagrellus</taxon>
    </lineage>
</organism>
<evidence type="ECO:0000313" key="1">
    <source>
        <dbReference type="Proteomes" id="UP000492821"/>
    </source>
</evidence>
<accession>A0A7E4VH85</accession>
<keyword evidence="1" id="KW-1185">Reference proteome</keyword>
<name>A0A7E4VH85_PANRE</name>
<dbReference type="Proteomes" id="UP000492821">
    <property type="component" value="Unassembled WGS sequence"/>
</dbReference>
<sequence>MSFDGFDLYKFEFDGTKRRNFAELTTFVKSDPAVGDISNLGPVLLGVFRSGFSPNLEDPRYKGVINIRLLSDDFATKMDQLSHDPILQNPNFVGFYRGKKLTGIKVYVPDGVDENQLVQHFKAYSTTSIVYQTKAEYWRLRNYK</sequence>
<dbReference type="AlphaFoldDB" id="A0A7E4VH85"/>
<reference evidence="2" key="2">
    <citation type="submission" date="2020-10" db="UniProtKB">
        <authorList>
            <consortium name="WormBaseParasite"/>
        </authorList>
    </citation>
    <scope>IDENTIFICATION</scope>
</reference>
<evidence type="ECO:0000313" key="2">
    <source>
        <dbReference type="WBParaSite" id="Pan_g20218.t1"/>
    </source>
</evidence>
<dbReference type="WBParaSite" id="Pan_g20218.t1">
    <property type="protein sequence ID" value="Pan_g20218.t1"/>
    <property type="gene ID" value="Pan_g20218"/>
</dbReference>
<protein>
    <submittedName>
        <fullName evidence="2">Phage tail protein</fullName>
    </submittedName>
</protein>